<proteinExistence type="predicted"/>
<feature type="domain" description="MannoseP isomerase/GMP-like beta-helix" evidence="2">
    <location>
        <begin position="306"/>
        <end position="348"/>
    </location>
</feature>
<evidence type="ECO:0000259" key="2">
    <source>
        <dbReference type="Pfam" id="PF22640"/>
    </source>
</evidence>
<reference evidence="3" key="1">
    <citation type="submission" date="2018-10" db="EMBL/GenBank/DDBJ databases">
        <title>Hidden diversity of soil giant viruses.</title>
        <authorList>
            <person name="Schulz F."/>
            <person name="Alteio L."/>
            <person name="Goudeau D."/>
            <person name="Ryan E.M."/>
            <person name="Malmstrom R.R."/>
            <person name="Blanchard J."/>
            <person name="Woyke T."/>
        </authorList>
    </citation>
    <scope>NUCLEOTIDE SEQUENCE</scope>
    <source>
        <strain evidence="3">HAV1</strain>
    </source>
</reference>
<dbReference type="SUPFAM" id="SSF53448">
    <property type="entry name" value="Nucleotide-diphospho-sugar transferases"/>
    <property type="match status" value="1"/>
</dbReference>
<evidence type="ECO:0000313" key="3">
    <source>
        <dbReference type="EMBL" id="AYV81697.1"/>
    </source>
</evidence>
<name>A0A3G5A3B3_9VIRU</name>
<organism evidence="3">
    <name type="scientific">Harvfovirus sp</name>
    <dbReference type="NCBI Taxonomy" id="2487768"/>
    <lineage>
        <taxon>Viruses</taxon>
        <taxon>Varidnaviria</taxon>
        <taxon>Bamfordvirae</taxon>
        <taxon>Nucleocytoviricota</taxon>
        <taxon>Megaviricetes</taxon>
        <taxon>Imitervirales</taxon>
        <taxon>Mimiviridae</taxon>
        <taxon>Klosneuvirinae</taxon>
    </lineage>
</organism>
<evidence type="ECO:0000259" key="1">
    <source>
        <dbReference type="Pfam" id="PF00483"/>
    </source>
</evidence>
<dbReference type="GO" id="GO:0009298">
    <property type="term" value="P:GDP-mannose biosynthetic process"/>
    <property type="evidence" value="ECO:0007669"/>
    <property type="project" value="TreeGrafter"/>
</dbReference>
<protein>
    <submittedName>
        <fullName evidence="3">Mannose-1-phosphate guanylyltransferase 1</fullName>
    </submittedName>
</protein>
<dbReference type="PANTHER" id="PTHR46390:SF1">
    <property type="entry name" value="MANNOSE-1-PHOSPHATE GUANYLYLTRANSFERASE"/>
    <property type="match status" value="1"/>
</dbReference>
<dbReference type="InterPro" id="IPR051161">
    <property type="entry name" value="Mannose-6P_isomerase_type2"/>
</dbReference>
<dbReference type="PANTHER" id="PTHR46390">
    <property type="entry name" value="MANNOSE-1-PHOSPHATE GUANYLYLTRANSFERASE"/>
    <property type="match status" value="1"/>
</dbReference>
<dbReference type="Gene3D" id="3.90.550.10">
    <property type="entry name" value="Spore Coat Polysaccharide Biosynthesis Protein SpsA, Chain A"/>
    <property type="match status" value="1"/>
</dbReference>
<feature type="domain" description="Nucleotidyl transferase" evidence="1">
    <location>
        <begin position="13"/>
        <end position="289"/>
    </location>
</feature>
<dbReference type="GO" id="GO:0004475">
    <property type="term" value="F:mannose-1-phosphate guanylyltransferase (GTP) activity"/>
    <property type="evidence" value="ECO:0007669"/>
    <property type="project" value="TreeGrafter"/>
</dbReference>
<accession>A0A3G5A3B3</accession>
<keyword evidence="3" id="KW-0548">Nucleotidyltransferase</keyword>
<keyword evidence="3" id="KW-0808">Transferase</keyword>
<dbReference type="InterPro" id="IPR054566">
    <property type="entry name" value="ManC/GMP-like_b-helix"/>
</dbReference>
<gene>
    <name evidence="3" type="ORF">Harvfovirus53_7</name>
</gene>
<dbReference type="InterPro" id="IPR029044">
    <property type="entry name" value="Nucleotide-diphossugar_trans"/>
</dbReference>
<dbReference type="SUPFAM" id="SSF51182">
    <property type="entry name" value="RmlC-like cupins"/>
    <property type="match status" value="1"/>
</dbReference>
<dbReference type="EMBL" id="MK072295">
    <property type="protein sequence ID" value="AYV81697.1"/>
    <property type="molecule type" value="Genomic_DNA"/>
</dbReference>
<dbReference type="InterPro" id="IPR011051">
    <property type="entry name" value="RmlC_Cupin_sf"/>
</dbReference>
<dbReference type="Pfam" id="PF22640">
    <property type="entry name" value="ManC_GMP_beta-helix"/>
    <property type="match status" value="1"/>
</dbReference>
<sequence length="461" mass="51644">MTEPRCEDKKYVPVILCGGSGSRLYPLSRENKPKQFLALTNELSLLQNTILRFRESEEIYLISNQSHEAILFFQLKELVDRGLLAKEVKITVVLEPFSKNTAPAVGFVCNLVKGRNLLVLPCDHIYDDRMLLAAIDTAKGTKASITTIGKQPTFPATGFGYLLYNEAGKCVTQFIEKPSKEKAEGYLATGKYFWNSGIFLLKSDEVKALMDIHLPKTMEVIASLGIERRVHLGFNVVTIDPSYDRCENISIDYGLMEKMAVDTIGMIKYVGNWYDIGSFGSVHSVRAEMKTEEKKVEPMYENAGNCYVHSDKLVMLSDVKDLVVVDTPGVLMICSLDKSENVKKLYERVKREKMKEASYGNVEYFSWGVREILVSGVGFLVSKISVYPGCQVEFEVARVGMMKKRWTVIQGACRVIKGAGEHVMAEGDDLLVEALMTARVINESDTNLVLLENMTQAVSRV</sequence>
<dbReference type="InterPro" id="IPR005835">
    <property type="entry name" value="NTP_transferase_dom"/>
</dbReference>
<dbReference type="Pfam" id="PF00483">
    <property type="entry name" value="NTP_transferase"/>
    <property type="match status" value="1"/>
</dbReference>